<keyword evidence="6" id="KW-0378">Hydrolase</keyword>
<dbReference type="FunFam" id="3.30.1130.10:FF:000001">
    <property type="entry name" value="GTP cyclohydrolase 1"/>
    <property type="match status" value="1"/>
</dbReference>
<dbReference type="EC" id="3.5.4.16" evidence="4"/>
<dbReference type="InterPro" id="IPR043133">
    <property type="entry name" value="GTP-CH-I_C/QueF"/>
</dbReference>
<evidence type="ECO:0000259" key="7">
    <source>
        <dbReference type="Pfam" id="PF01227"/>
    </source>
</evidence>
<dbReference type="GO" id="GO:0005737">
    <property type="term" value="C:cytoplasm"/>
    <property type="evidence" value="ECO:0007669"/>
    <property type="project" value="TreeGrafter"/>
</dbReference>
<evidence type="ECO:0000313" key="9">
    <source>
        <dbReference type="Proteomes" id="UP000606463"/>
    </source>
</evidence>
<reference evidence="8" key="1">
    <citation type="journal article" date="2020" name="ISME J.">
        <title>Gammaproteobacteria mediating utilization of methyl-, sulfur- and petroleum organic compounds in deep ocean hydrothermal plumes.</title>
        <authorList>
            <person name="Zhou Z."/>
            <person name="Liu Y."/>
            <person name="Pan J."/>
            <person name="Cron B.R."/>
            <person name="Toner B.M."/>
            <person name="Anantharaman K."/>
            <person name="Breier J.A."/>
            <person name="Dick G.J."/>
            <person name="Li M."/>
        </authorList>
    </citation>
    <scope>NUCLEOTIDE SEQUENCE</scope>
    <source>
        <strain evidence="8">SZUA-1501</strain>
    </source>
</reference>
<dbReference type="EMBL" id="DQVE01000056">
    <property type="protein sequence ID" value="HIP98828.1"/>
    <property type="molecule type" value="Genomic_DNA"/>
</dbReference>
<dbReference type="Proteomes" id="UP000606463">
    <property type="component" value="Unassembled WGS sequence"/>
</dbReference>
<dbReference type="Pfam" id="PF01227">
    <property type="entry name" value="GTP_cyclohydroI"/>
    <property type="match status" value="1"/>
</dbReference>
<proteinExistence type="inferred from homology"/>
<accession>A0A9D1CGS2</accession>
<dbReference type="Gene3D" id="3.30.1130.10">
    <property type="match status" value="1"/>
</dbReference>
<evidence type="ECO:0000256" key="3">
    <source>
        <dbReference type="ARBA" id="ARBA00008085"/>
    </source>
</evidence>
<evidence type="ECO:0000256" key="6">
    <source>
        <dbReference type="ARBA" id="ARBA00022801"/>
    </source>
</evidence>
<keyword evidence="5" id="KW-0554">One-carbon metabolism</keyword>
<dbReference type="GO" id="GO:0003934">
    <property type="term" value="F:GTP cyclohydrolase I activity"/>
    <property type="evidence" value="ECO:0007669"/>
    <property type="project" value="UniProtKB-EC"/>
</dbReference>
<gene>
    <name evidence="8" type="ORF">EYH37_05675</name>
</gene>
<comment type="caution">
    <text evidence="8">The sequence shown here is derived from an EMBL/GenBank/DDBJ whole genome shotgun (WGS) entry which is preliminary data.</text>
</comment>
<evidence type="ECO:0000256" key="1">
    <source>
        <dbReference type="ARBA" id="ARBA00001052"/>
    </source>
</evidence>
<evidence type="ECO:0000256" key="2">
    <source>
        <dbReference type="ARBA" id="ARBA00005080"/>
    </source>
</evidence>
<dbReference type="GO" id="GO:0046654">
    <property type="term" value="P:tetrahydrofolate biosynthetic process"/>
    <property type="evidence" value="ECO:0007669"/>
    <property type="project" value="InterPro"/>
</dbReference>
<dbReference type="SUPFAM" id="SSF55620">
    <property type="entry name" value="Tetrahydrobiopterin biosynthesis enzymes-like"/>
    <property type="match status" value="1"/>
</dbReference>
<dbReference type="PANTHER" id="PTHR11109:SF7">
    <property type="entry name" value="GTP CYCLOHYDROLASE 1"/>
    <property type="match status" value="1"/>
</dbReference>
<protein>
    <recommendedName>
        <fullName evidence="4">GTP cyclohydrolase I</fullName>
        <ecNumber evidence="4">3.5.4.16</ecNumber>
    </recommendedName>
</protein>
<dbReference type="InterPro" id="IPR001474">
    <property type="entry name" value="GTP_CycHdrlase_I"/>
</dbReference>
<dbReference type="GO" id="GO:0005525">
    <property type="term" value="F:GTP binding"/>
    <property type="evidence" value="ECO:0007669"/>
    <property type="project" value="TreeGrafter"/>
</dbReference>
<dbReference type="GO" id="GO:0006729">
    <property type="term" value="P:tetrahydrobiopterin biosynthetic process"/>
    <property type="evidence" value="ECO:0007669"/>
    <property type="project" value="TreeGrafter"/>
</dbReference>
<dbReference type="InterPro" id="IPR043134">
    <property type="entry name" value="GTP-CH-I_N"/>
</dbReference>
<name>A0A9D1CGS2_AQUAO</name>
<feature type="domain" description="GTP cyclohydrolase I" evidence="7">
    <location>
        <begin position="35"/>
        <end position="217"/>
    </location>
</feature>
<dbReference type="PANTHER" id="PTHR11109">
    <property type="entry name" value="GTP CYCLOHYDROLASE I"/>
    <property type="match status" value="1"/>
</dbReference>
<comment type="similarity">
    <text evidence="3">Belongs to the GTP cyclohydrolase I family.</text>
</comment>
<dbReference type="GO" id="GO:0006730">
    <property type="term" value="P:one-carbon metabolic process"/>
    <property type="evidence" value="ECO:0007669"/>
    <property type="project" value="UniProtKB-KW"/>
</dbReference>
<comment type="pathway">
    <text evidence="2">Cofactor biosynthesis; 7,8-dihydroneopterin triphosphate biosynthesis; 7,8-dihydroneopterin triphosphate from GTP: step 1/1.</text>
</comment>
<evidence type="ECO:0000256" key="5">
    <source>
        <dbReference type="ARBA" id="ARBA00022563"/>
    </source>
</evidence>
<dbReference type="InterPro" id="IPR020602">
    <property type="entry name" value="GTP_CycHdrlase_I_dom"/>
</dbReference>
<dbReference type="GO" id="GO:0008270">
    <property type="term" value="F:zinc ion binding"/>
    <property type="evidence" value="ECO:0007669"/>
    <property type="project" value="TreeGrafter"/>
</dbReference>
<comment type="catalytic activity">
    <reaction evidence="1">
        <text>GTP + H2O = 7,8-dihydroneopterin 3'-triphosphate + formate + H(+)</text>
        <dbReference type="Rhea" id="RHEA:17473"/>
        <dbReference type="ChEBI" id="CHEBI:15377"/>
        <dbReference type="ChEBI" id="CHEBI:15378"/>
        <dbReference type="ChEBI" id="CHEBI:15740"/>
        <dbReference type="ChEBI" id="CHEBI:37565"/>
        <dbReference type="ChEBI" id="CHEBI:58462"/>
        <dbReference type="EC" id="3.5.4.16"/>
    </reaction>
</comment>
<dbReference type="Gene3D" id="1.10.286.10">
    <property type="match status" value="1"/>
</dbReference>
<organism evidence="8 9">
    <name type="scientific">Aquifex aeolicus</name>
    <dbReference type="NCBI Taxonomy" id="63363"/>
    <lineage>
        <taxon>Bacteria</taxon>
        <taxon>Pseudomonadati</taxon>
        <taxon>Aquificota</taxon>
        <taxon>Aquificia</taxon>
        <taxon>Aquificales</taxon>
        <taxon>Aquificaceae</taxon>
        <taxon>Aquifex</taxon>
    </lineage>
</organism>
<sequence length="219" mass="25602">MAPRRCGKLHRPIKSWENLPLPPEELERKREKLQELFGEVLTTLGFDWKRDPNMVDTPKRIAKMFLEFTEGNFTPMPSITVFDLSEMEKDRVVGNIPVFVGPIEIKSLCSHHFLPIMGNVYFEYIPESKVLGLSKIPRIIKWLARRPIIQELFTRQIVKTFLEILNNVKGIAVYVKAKHMCMTVRGVNESNAYMITEAFYGLYKENEELRANFLRKIKE</sequence>
<dbReference type="AlphaFoldDB" id="A0A9D1CGS2"/>
<evidence type="ECO:0000313" key="8">
    <source>
        <dbReference type="EMBL" id="HIP98828.1"/>
    </source>
</evidence>
<evidence type="ECO:0000256" key="4">
    <source>
        <dbReference type="ARBA" id="ARBA00012715"/>
    </source>
</evidence>